<dbReference type="Gene3D" id="2.40.420.20">
    <property type="match status" value="1"/>
</dbReference>
<evidence type="ECO:0000313" key="6">
    <source>
        <dbReference type="EMBL" id="RFZ78955.1"/>
    </source>
</evidence>
<evidence type="ECO:0000313" key="8">
    <source>
        <dbReference type="Proteomes" id="UP001419084"/>
    </source>
</evidence>
<proteinExistence type="inferred from homology"/>
<accession>A0A3E2ND88</accession>
<dbReference type="GO" id="GO:1990281">
    <property type="term" value="C:efflux pump complex"/>
    <property type="evidence" value="ECO:0007669"/>
    <property type="project" value="TreeGrafter"/>
</dbReference>
<dbReference type="AlphaFoldDB" id="A0A3E2ND88"/>
<evidence type="ECO:0000313" key="7">
    <source>
        <dbReference type="Proteomes" id="UP000260680"/>
    </source>
</evidence>
<dbReference type="Proteomes" id="UP000260680">
    <property type="component" value="Unassembled WGS sequence"/>
</dbReference>
<dbReference type="NCBIfam" id="TIGR01730">
    <property type="entry name" value="RND_mfp"/>
    <property type="match status" value="1"/>
</dbReference>
<dbReference type="Proteomes" id="UP001419084">
    <property type="component" value="Unassembled WGS sequence"/>
</dbReference>
<dbReference type="SUPFAM" id="SSF111369">
    <property type="entry name" value="HlyD-like secretion proteins"/>
    <property type="match status" value="1"/>
</dbReference>
<dbReference type="Pfam" id="PF25989">
    <property type="entry name" value="YknX_C"/>
    <property type="match status" value="1"/>
</dbReference>
<feature type="region of interest" description="Disordered" evidence="2">
    <location>
        <begin position="352"/>
        <end position="380"/>
    </location>
</feature>
<feature type="compositionally biased region" description="Low complexity" evidence="2">
    <location>
        <begin position="353"/>
        <end position="380"/>
    </location>
</feature>
<evidence type="ECO:0000259" key="4">
    <source>
        <dbReference type="Pfam" id="PF25989"/>
    </source>
</evidence>
<dbReference type="EMBL" id="BRPJ01000051">
    <property type="protein sequence ID" value="GLB30903.1"/>
    <property type="molecule type" value="Genomic_DNA"/>
</dbReference>
<evidence type="ECO:0000313" key="5">
    <source>
        <dbReference type="EMBL" id="GLB30903.1"/>
    </source>
</evidence>
<dbReference type="Gene3D" id="2.40.30.170">
    <property type="match status" value="1"/>
</dbReference>
<dbReference type="PANTHER" id="PTHR30469">
    <property type="entry name" value="MULTIDRUG RESISTANCE PROTEIN MDTA"/>
    <property type="match status" value="1"/>
</dbReference>
<dbReference type="EMBL" id="QOHO01000029">
    <property type="protein sequence ID" value="RFZ78955.1"/>
    <property type="molecule type" value="Genomic_DNA"/>
</dbReference>
<dbReference type="Gene3D" id="1.10.287.470">
    <property type="entry name" value="Helix hairpin bin"/>
    <property type="match status" value="1"/>
</dbReference>
<dbReference type="GO" id="GO:0015562">
    <property type="term" value="F:efflux transmembrane transporter activity"/>
    <property type="evidence" value="ECO:0007669"/>
    <property type="project" value="TreeGrafter"/>
</dbReference>
<reference evidence="5 8" key="2">
    <citation type="journal article" date="2024" name="Int. J. Syst. Evol. Microbiol.">
        <title>Lacrimispora brassicae sp. nov. isolated from fermented cabbage, and proposal of Clostridium indicum Gundawar et al. 2019 and Clostridium methoxybenzovorans Mechichi et al. 1999 as heterotypic synonyms of Lacrimispora amygdalina (Parshina et al. 2003) Haas and Blanchard 2020 and Lacrimispora indolis (McClung and McCoy 1957) Haas and Blanchard 2020, respectively.</title>
        <authorList>
            <person name="Kobayashi H."/>
            <person name="Tanizawa Y."/>
            <person name="Sakamoto M."/>
            <person name="Ohkuma M."/>
            <person name="Tohno M."/>
        </authorList>
    </citation>
    <scope>NUCLEOTIDE SEQUENCE [LARGE SCALE GENOMIC DNA]</scope>
    <source>
        <strain evidence="5 8">DSM 12857</strain>
    </source>
</reference>
<protein>
    <submittedName>
        <fullName evidence="5 6">RND transporter</fullName>
    </submittedName>
</protein>
<keyword evidence="8" id="KW-1185">Reference proteome</keyword>
<dbReference type="Pfam" id="PF25917">
    <property type="entry name" value="BSH_RND"/>
    <property type="match status" value="1"/>
</dbReference>
<feature type="domain" description="YknX-like C-terminal permuted SH3-like" evidence="4">
    <location>
        <begin position="283"/>
        <end position="350"/>
    </location>
</feature>
<gene>
    <name evidence="6" type="ORF">DS742_10145</name>
    <name evidence="5" type="ORF">LAD12857_28260</name>
</gene>
<name>A0A3E2ND88_9FIRM</name>
<dbReference type="InterPro" id="IPR058637">
    <property type="entry name" value="YknX-like_C"/>
</dbReference>
<evidence type="ECO:0000256" key="1">
    <source>
        <dbReference type="ARBA" id="ARBA00009477"/>
    </source>
</evidence>
<dbReference type="InterPro" id="IPR058625">
    <property type="entry name" value="MdtA-like_BSH"/>
</dbReference>
<comment type="caution">
    <text evidence="6">The sequence shown here is derived from an EMBL/GenBank/DDBJ whole genome shotgun (WGS) entry which is preliminary data.</text>
</comment>
<dbReference type="PANTHER" id="PTHR30469:SF15">
    <property type="entry name" value="HLYD FAMILY OF SECRETION PROTEINS"/>
    <property type="match status" value="1"/>
</dbReference>
<dbReference type="InterPro" id="IPR006143">
    <property type="entry name" value="RND_pump_MFP"/>
</dbReference>
<evidence type="ECO:0000256" key="2">
    <source>
        <dbReference type="SAM" id="MobiDB-lite"/>
    </source>
</evidence>
<sequence>MTKKKVFIIAGTVVVVAVLAGLVLPKILSGGKEELVAEAPPVVTAEKPQTRTIEISNELIGTIEPDSIVHVTPLGSGEVTNIGVKTGDTVTAGQLLCVIDTKQVESTRIAMETSRITYEDAKRNLDRYTVLHAAGDVADADYQSTVDKVETARLQYENAKILYNNQLEGSQVTAPISGKVESFDISLHDMISPQTTICVISGDGGKSLTFYVSERIISGLKAGDAIRVEKNGTDHEATITEVSTMVDSGSGLFKVKASIPAGDTLATGTSVKLYVTAQKAENVLTVPVDSVYYEAGNPFIYTYSNGTLKKNAVTIGLTNNEFAEVQSGISADDQVITTWTSELYDGSKVTLAEENNQETTTETETTEGNGTEVETSASAQ</sequence>
<evidence type="ECO:0000259" key="3">
    <source>
        <dbReference type="Pfam" id="PF25917"/>
    </source>
</evidence>
<dbReference type="Gene3D" id="2.40.50.100">
    <property type="match status" value="1"/>
</dbReference>
<comment type="similarity">
    <text evidence="1">Belongs to the membrane fusion protein (MFP) (TC 8.A.1) family.</text>
</comment>
<dbReference type="RefSeq" id="WP_117416893.1">
    <property type="nucleotide sequence ID" value="NZ_BRPJ01000051.1"/>
</dbReference>
<organism evidence="6 7">
    <name type="scientific">Lacrimispora amygdalina</name>
    <dbReference type="NCBI Taxonomy" id="253257"/>
    <lineage>
        <taxon>Bacteria</taxon>
        <taxon>Bacillati</taxon>
        <taxon>Bacillota</taxon>
        <taxon>Clostridia</taxon>
        <taxon>Lachnospirales</taxon>
        <taxon>Lachnospiraceae</taxon>
        <taxon>Lacrimispora</taxon>
    </lineage>
</organism>
<reference evidence="6 7" key="1">
    <citation type="submission" date="2018-07" db="EMBL/GenBank/DDBJ databases">
        <title>New species, Clostridium PI-S10-A1B.</title>
        <authorList>
            <person name="Krishna G."/>
            <person name="Summeta K."/>
            <person name="Shikha S."/>
            <person name="Prabhu P.B."/>
            <person name="Suresh K."/>
        </authorList>
    </citation>
    <scope>NUCLEOTIDE SEQUENCE [LARGE SCALE GENOMIC DNA]</scope>
    <source>
        <strain evidence="6 7">PI-S10-A1B</strain>
    </source>
</reference>
<feature type="domain" description="Multidrug resistance protein MdtA-like barrel-sandwich hybrid" evidence="3">
    <location>
        <begin position="68"/>
        <end position="192"/>
    </location>
</feature>
<dbReference type="OrthoDB" id="1859821at2"/>